<dbReference type="Pfam" id="PF02706">
    <property type="entry name" value="Wzz"/>
    <property type="match status" value="1"/>
</dbReference>
<keyword evidence="6 7" id="KW-0472">Membrane</keyword>
<comment type="subcellular location">
    <subcellularLocation>
        <location evidence="1">Cell membrane</location>
        <topology evidence="1">Multi-pass membrane protein</topology>
    </subcellularLocation>
</comment>
<comment type="similarity">
    <text evidence="2">Belongs to the CpsC/CapA family.</text>
</comment>
<feature type="transmembrane region" description="Helical" evidence="7">
    <location>
        <begin position="22"/>
        <end position="48"/>
    </location>
</feature>
<evidence type="ECO:0000256" key="1">
    <source>
        <dbReference type="ARBA" id="ARBA00004651"/>
    </source>
</evidence>
<dbReference type="PANTHER" id="PTHR32309">
    <property type="entry name" value="TYROSINE-PROTEIN KINASE"/>
    <property type="match status" value="1"/>
</dbReference>
<evidence type="ECO:0000313" key="9">
    <source>
        <dbReference type="EMBL" id="RGD77896.1"/>
    </source>
</evidence>
<evidence type="ECO:0000256" key="4">
    <source>
        <dbReference type="ARBA" id="ARBA00022692"/>
    </source>
</evidence>
<evidence type="ECO:0000256" key="5">
    <source>
        <dbReference type="ARBA" id="ARBA00022989"/>
    </source>
</evidence>
<keyword evidence="5 7" id="KW-1133">Transmembrane helix</keyword>
<name>A0A3E3E7N5_9FIRM</name>
<dbReference type="GO" id="GO:0005886">
    <property type="term" value="C:plasma membrane"/>
    <property type="evidence" value="ECO:0007669"/>
    <property type="project" value="UniProtKB-SubCell"/>
</dbReference>
<evidence type="ECO:0000259" key="8">
    <source>
        <dbReference type="Pfam" id="PF02706"/>
    </source>
</evidence>
<dbReference type="Proteomes" id="UP000260721">
    <property type="component" value="Unassembled WGS sequence"/>
</dbReference>
<dbReference type="EMBL" id="QUSK01000003">
    <property type="protein sequence ID" value="RGD77896.1"/>
    <property type="molecule type" value="Genomic_DNA"/>
</dbReference>
<proteinExistence type="inferred from homology"/>
<protein>
    <recommendedName>
        <fullName evidence="8">Polysaccharide chain length determinant N-terminal domain-containing protein</fullName>
    </recommendedName>
</protein>
<keyword evidence="4 7" id="KW-0812">Transmembrane</keyword>
<keyword evidence="3" id="KW-1003">Cell membrane</keyword>
<comment type="caution">
    <text evidence="9">The sequence shown here is derived from an EMBL/GenBank/DDBJ whole genome shotgun (WGS) entry which is preliminary data.</text>
</comment>
<accession>A0A3E3E7N5</accession>
<feature type="transmembrane region" description="Helical" evidence="7">
    <location>
        <begin position="181"/>
        <end position="202"/>
    </location>
</feature>
<evidence type="ECO:0000256" key="6">
    <source>
        <dbReference type="ARBA" id="ARBA00023136"/>
    </source>
</evidence>
<dbReference type="InterPro" id="IPR003856">
    <property type="entry name" value="LPS_length_determ_N"/>
</dbReference>
<evidence type="ECO:0000256" key="7">
    <source>
        <dbReference type="SAM" id="Phobius"/>
    </source>
</evidence>
<sequence>MRKDTYQEQDEYIDLGRLFMTLWHHAGMILLCGILCAVLGFLYSVVFITPLYESKAMMIVNPGQRDIVTSDQINSAEKLVDTYSVIITSDTVMDQVISNLSMEHNYKEDVKFVGVEPVNGTQVMEISVLATDPQVAQKVCTQITQVAPGVIVQAVKAGSMELVSAATLNEHAVSPNRLKNAFFSFLGGFLLSSVVILIYSLLNSRIKEGKDLQQDGLILLGIIPAYRGD</sequence>
<dbReference type="InterPro" id="IPR050445">
    <property type="entry name" value="Bact_polysacc_biosynth/exp"/>
</dbReference>
<evidence type="ECO:0000256" key="3">
    <source>
        <dbReference type="ARBA" id="ARBA00022475"/>
    </source>
</evidence>
<reference evidence="9 10" key="1">
    <citation type="submission" date="2018-08" db="EMBL/GenBank/DDBJ databases">
        <title>A genome reference for cultivated species of the human gut microbiota.</title>
        <authorList>
            <person name="Zou Y."/>
            <person name="Xue W."/>
            <person name="Luo G."/>
        </authorList>
    </citation>
    <scope>NUCLEOTIDE SEQUENCE [LARGE SCALE GENOMIC DNA]</scope>
    <source>
        <strain evidence="9 10">TF08-11</strain>
    </source>
</reference>
<dbReference type="RefSeq" id="WP_117445497.1">
    <property type="nucleotide sequence ID" value="NZ_CAMNNH010000017.1"/>
</dbReference>
<evidence type="ECO:0000313" key="10">
    <source>
        <dbReference type="Proteomes" id="UP000260721"/>
    </source>
</evidence>
<organism evidence="9 10">
    <name type="scientific">Faecalicoccus pleomorphus</name>
    <dbReference type="NCBI Taxonomy" id="1323"/>
    <lineage>
        <taxon>Bacteria</taxon>
        <taxon>Bacillati</taxon>
        <taxon>Bacillota</taxon>
        <taxon>Erysipelotrichia</taxon>
        <taxon>Erysipelotrichales</taxon>
        <taxon>Erysipelotrichaceae</taxon>
        <taxon>Faecalicoccus</taxon>
    </lineage>
</organism>
<feature type="domain" description="Polysaccharide chain length determinant N-terminal" evidence="8">
    <location>
        <begin position="13"/>
        <end position="100"/>
    </location>
</feature>
<evidence type="ECO:0000256" key="2">
    <source>
        <dbReference type="ARBA" id="ARBA00006683"/>
    </source>
</evidence>
<dbReference type="GO" id="GO:0004713">
    <property type="term" value="F:protein tyrosine kinase activity"/>
    <property type="evidence" value="ECO:0007669"/>
    <property type="project" value="TreeGrafter"/>
</dbReference>
<dbReference type="AlphaFoldDB" id="A0A3E3E7N5"/>
<gene>
    <name evidence="9" type="ORF">DXC78_02145</name>
</gene>
<dbReference type="PANTHER" id="PTHR32309:SF13">
    <property type="entry name" value="FERRIC ENTEROBACTIN TRANSPORT PROTEIN FEPE"/>
    <property type="match status" value="1"/>
</dbReference>